<dbReference type="Gene3D" id="3.90.550.10">
    <property type="entry name" value="Spore Coat Polysaccharide Biosynthesis Protein SpsA, Chain A"/>
    <property type="match status" value="1"/>
</dbReference>
<proteinExistence type="predicted"/>
<evidence type="ECO:0000259" key="1">
    <source>
        <dbReference type="Pfam" id="PF00535"/>
    </source>
</evidence>
<dbReference type="AlphaFoldDB" id="A0A3B1CDK8"/>
<sequence length="233" mass="26513">MKISIVIPCFNEEATLETLVNAVLRSPVWQTHDPELVIVNDCSSDRSAQIMEKIKDTRPSVIKITSHSVNMGKGAALQTGFDMVTGDVVIIQDADLEYDPNEYPLLLEPIVAGKADVVYGSRFHGGKPHRVLFYWHMLANTMLTTLSNMFTNLNLTDMETCYKVFRTEVLRKIRIEESRFGFEPEITAKVAKLKVPIYEVGISYYGRTYDEGKKIGLKDAFRALYCIIRYNIF</sequence>
<dbReference type="InterPro" id="IPR029044">
    <property type="entry name" value="Nucleotide-diphossugar_trans"/>
</dbReference>
<dbReference type="Pfam" id="PF00535">
    <property type="entry name" value="Glycos_transf_2"/>
    <property type="match status" value="1"/>
</dbReference>
<reference evidence="2" key="1">
    <citation type="submission" date="2018-06" db="EMBL/GenBank/DDBJ databases">
        <authorList>
            <person name="Zhirakovskaya E."/>
        </authorList>
    </citation>
    <scope>NUCLEOTIDE SEQUENCE</scope>
</reference>
<feature type="domain" description="Glycosyltransferase 2-like" evidence="1">
    <location>
        <begin position="4"/>
        <end position="173"/>
    </location>
</feature>
<dbReference type="PANTHER" id="PTHR48090:SF7">
    <property type="entry name" value="RFBJ PROTEIN"/>
    <property type="match status" value="1"/>
</dbReference>
<organism evidence="2">
    <name type="scientific">hydrothermal vent metagenome</name>
    <dbReference type="NCBI Taxonomy" id="652676"/>
    <lineage>
        <taxon>unclassified sequences</taxon>
        <taxon>metagenomes</taxon>
        <taxon>ecological metagenomes</taxon>
    </lineage>
</organism>
<dbReference type="PANTHER" id="PTHR48090">
    <property type="entry name" value="UNDECAPRENYL-PHOSPHATE 4-DEOXY-4-FORMAMIDO-L-ARABINOSE TRANSFERASE-RELATED"/>
    <property type="match status" value="1"/>
</dbReference>
<gene>
    <name evidence="2" type="ORF">MNBD_NITROSPINAE01-700</name>
</gene>
<dbReference type="SUPFAM" id="SSF53448">
    <property type="entry name" value="Nucleotide-diphospho-sugar transferases"/>
    <property type="match status" value="1"/>
</dbReference>
<protein>
    <submittedName>
        <fullName evidence="2">Glycosyl transferase, family 2</fullName>
    </submittedName>
</protein>
<dbReference type="InterPro" id="IPR001173">
    <property type="entry name" value="Glyco_trans_2-like"/>
</dbReference>
<dbReference type="InterPro" id="IPR050256">
    <property type="entry name" value="Glycosyltransferase_2"/>
</dbReference>
<dbReference type="CDD" id="cd04179">
    <property type="entry name" value="DPM_DPG-synthase_like"/>
    <property type="match status" value="1"/>
</dbReference>
<name>A0A3B1CDK8_9ZZZZ</name>
<dbReference type="EMBL" id="UOGC01000131">
    <property type="protein sequence ID" value="VAX22008.1"/>
    <property type="molecule type" value="Genomic_DNA"/>
</dbReference>
<evidence type="ECO:0000313" key="2">
    <source>
        <dbReference type="EMBL" id="VAX22008.1"/>
    </source>
</evidence>
<accession>A0A3B1CDK8</accession>
<dbReference type="GO" id="GO:0016740">
    <property type="term" value="F:transferase activity"/>
    <property type="evidence" value="ECO:0007669"/>
    <property type="project" value="UniProtKB-KW"/>
</dbReference>
<keyword evidence="2" id="KW-0808">Transferase</keyword>